<evidence type="ECO:0000313" key="10">
    <source>
        <dbReference type="Proteomes" id="UP000355283"/>
    </source>
</evidence>
<feature type="transmembrane region" description="Helical" evidence="7">
    <location>
        <begin position="76"/>
        <end position="99"/>
    </location>
</feature>
<dbReference type="GO" id="GO:0006950">
    <property type="term" value="P:response to stress"/>
    <property type="evidence" value="ECO:0007669"/>
    <property type="project" value="UniProtKB-ARBA"/>
</dbReference>
<evidence type="ECO:0000256" key="1">
    <source>
        <dbReference type="ARBA" id="ARBA00004477"/>
    </source>
</evidence>
<dbReference type="AlphaFoldDB" id="A0A4D9D5F0"/>
<dbReference type="InterPro" id="IPR035952">
    <property type="entry name" value="Rhomboid-like_sf"/>
</dbReference>
<proteinExistence type="inferred from homology"/>
<feature type="transmembrane region" description="Helical" evidence="7">
    <location>
        <begin position="201"/>
        <end position="223"/>
    </location>
</feature>
<comment type="subcellular location">
    <subcellularLocation>
        <location evidence="1 7">Endoplasmic reticulum membrane</location>
        <topology evidence="1 7">Multi-pass membrane protein</topology>
    </subcellularLocation>
</comment>
<protein>
    <recommendedName>
        <fullName evidence="7">Derlin</fullName>
    </recommendedName>
</protein>
<dbReference type="InterPro" id="IPR007599">
    <property type="entry name" value="DER1"/>
</dbReference>
<keyword evidence="6 7" id="KW-0472">Membrane</keyword>
<dbReference type="GO" id="GO:0005789">
    <property type="term" value="C:endoplasmic reticulum membrane"/>
    <property type="evidence" value="ECO:0007669"/>
    <property type="project" value="UniProtKB-SubCell"/>
</dbReference>
<keyword evidence="3 7" id="KW-0812">Transmembrane</keyword>
<reference evidence="9 10" key="1">
    <citation type="submission" date="2019-01" db="EMBL/GenBank/DDBJ databases">
        <title>Nuclear Genome Assembly of the Microalgal Biofuel strain Nannochloropsis salina CCMP1776.</title>
        <authorList>
            <person name="Hovde B."/>
        </authorList>
    </citation>
    <scope>NUCLEOTIDE SEQUENCE [LARGE SCALE GENOMIC DNA]</scope>
    <source>
        <strain evidence="9 10">CCMP1776</strain>
    </source>
</reference>
<organism evidence="9 10">
    <name type="scientific">Nannochloropsis salina CCMP1776</name>
    <dbReference type="NCBI Taxonomy" id="1027361"/>
    <lineage>
        <taxon>Eukaryota</taxon>
        <taxon>Sar</taxon>
        <taxon>Stramenopiles</taxon>
        <taxon>Ochrophyta</taxon>
        <taxon>Eustigmatophyceae</taxon>
        <taxon>Eustigmatales</taxon>
        <taxon>Monodopsidaceae</taxon>
        <taxon>Microchloropsis</taxon>
        <taxon>Microchloropsis salina</taxon>
    </lineage>
</organism>
<evidence type="ECO:0000256" key="2">
    <source>
        <dbReference type="ARBA" id="ARBA00008917"/>
    </source>
</evidence>
<comment type="function">
    <text evidence="7">May be involved in the degradation of misfolded endoplasmic reticulum (ER) luminal proteins.</text>
</comment>
<comment type="similarity">
    <text evidence="2 7">Belongs to the derlin family.</text>
</comment>
<feature type="region of interest" description="Disordered" evidence="8">
    <location>
        <begin position="272"/>
        <end position="295"/>
    </location>
</feature>
<evidence type="ECO:0000256" key="8">
    <source>
        <dbReference type="SAM" id="MobiDB-lite"/>
    </source>
</evidence>
<name>A0A4D9D5F0_9STRA</name>
<evidence type="ECO:0000256" key="5">
    <source>
        <dbReference type="ARBA" id="ARBA00022989"/>
    </source>
</evidence>
<dbReference type="Proteomes" id="UP000355283">
    <property type="component" value="Unassembled WGS sequence"/>
</dbReference>
<evidence type="ECO:0000256" key="3">
    <source>
        <dbReference type="ARBA" id="ARBA00022692"/>
    </source>
</evidence>
<gene>
    <name evidence="9" type="ORF">NSK_004149</name>
</gene>
<dbReference type="OrthoDB" id="1716531at2759"/>
<dbReference type="PANTHER" id="PTHR11009">
    <property type="entry name" value="DER1-LIKE PROTEIN, DERLIN"/>
    <property type="match status" value="1"/>
</dbReference>
<feature type="transmembrane region" description="Helical" evidence="7">
    <location>
        <begin position="119"/>
        <end position="137"/>
    </location>
</feature>
<dbReference type="SUPFAM" id="SSF144091">
    <property type="entry name" value="Rhomboid-like"/>
    <property type="match status" value="1"/>
</dbReference>
<keyword evidence="4 7" id="KW-0256">Endoplasmic reticulum</keyword>
<evidence type="ECO:0000256" key="7">
    <source>
        <dbReference type="RuleBase" id="RU363059"/>
    </source>
</evidence>
<keyword evidence="10" id="KW-1185">Reference proteome</keyword>
<evidence type="ECO:0000313" key="9">
    <source>
        <dbReference type="EMBL" id="TFJ84685.1"/>
    </source>
</evidence>
<feature type="region of interest" description="Disordered" evidence="8">
    <location>
        <begin position="323"/>
        <end position="342"/>
    </location>
</feature>
<feature type="transmembrane region" description="Helical" evidence="7">
    <location>
        <begin position="157"/>
        <end position="180"/>
    </location>
</feature>
<accession>A0A4D9D5F0</accession>
<evidence type="ECO:0000256" key="6">
    <source>
        <dbReference type="ARBA" id="ARBA00023136"/>
    </source>
</evidence>
<dbReference type="EMBL" id="SDOX01000018">
    <property type="protein sequence ID" value="TFJ84685.1"/>
    <property type="molecule type" value="Genomic_DNA"/>
</dbReference>
<keyword evidence="5 7" id="KW-1133">Transmembrane helix</keyword>
<sequence length="378" mass="41057">MPEDVEFSCNCVAATAWFDASGLVAGCFLGKVCVRRAHKSVKWAEVTPQVRDVGATPLEKGKGQEWFRNLPPITKAYLVAAFASTILSHFGVIGVRTLVWDVAGLKRFQLWRLITPFTYFGDLGMQFVMQLFMLVQYSSRYELSPFNTGGGGSSADYLLMLVFGAAALLLLNCYLGYYVLGGSLVSMVTYLWSCREPHALVSFWGFTLQAMYLPWALAALSFLMGGTSAMISPLMGIGVGHLYYFLIETLPLEYDVDLLKTPEFFVEAFEGQGGGRGGRGEAAGPGGAGQSDWGTGGRVLGGGVRGGTWREKGSTVHIEAERARMGGREGERGGPTAVGGGRKRDVVEEEVLDTKDYTLQFHAVPHDLCPNGLLRSLR</sequence>
<feature type="compositionally biased region" description="Basic and acidic residues" evidence="8">
    <location>
        <begin position="323"/>
        <end position="332"/>
    </location>
</feature>
<evidence type="ECO:0000256" key="4">
    <source>
        <dbReference type="ARBA" id="ARBA00022824"/>
    </source>
</evidence>
<comment type="caution">
    <text evidence="9">The sequence shown here is derived from an EMBL/GenBank/DDBJ whole genome shotgun (WGS) entry which is preliminary data.</text>
</comment>
<dbReference type="Pfam" id="PF04511">
    <property type="entry name" value="DER1"/>
    <property type="match status" value="1"/>
</dbReference>